<dbReference type="AlphaFoldDB" id="A0A4R5N7I8"/>
<evidence type="ECO:0000313" key="2">
    <source>
        <dbReference type="Proteomes" id="UP000295681"/>
    </source>
</evidence>
<organism evidence="1 2">
    <name type="scientific">Leuconostoc fallax</name>
    <dbReference type="NCBI Taxonomy" id="1251"/>
    <lineage>
        <taxon>Bacteria</taxon>
        <taxon>Bacillati</taxon>
        <taxon>Bacillota</taxon>
        <taxon>Bacilli</taxon>
        <taxon>Lactobacillales</taxon>
        <taxon>Lactobacillaceae</taxon>
        <taxon>Leuconostoc</taxon>
    </lineage>
</organism>
<accession>A0A4R5N7I8</accession>
<dbReference type="STRING" id="907931.GCA_000165675_00084"/>
<gene>
    <name evidence="1" type="ORF">C5L23_001472</name>
</gene>
<dbReference type="Proteomes" id="UP000295681">
    <property type="component" value="Unassembled WGS sequence"/>
</dbReference>
<name>A0A4R5N7I8_9LACO</name>
<comment type="caution">
    <text evidence="1">The sequence shown here is derived from an EMBL/GenBank/DDBJ whole genome shotgun (WGS) entry which is preliminary data.</text>
</comment>
<dbReference type="EMBL" id="PUFI01000015">
    <property type="protein sequence ID" value="TDG67673.1"/>
    <property type="molecule type" value="Genomic_DNA"/>
</dbReference>
<sequence length="36" mass="4109">MFSVIIDLFQSIVGAFASGKTVEQYKKDKEQDKTKK</sequence>
<evidence type="ECO:0000313" key="1">
    <source>
        <dbReference type="EMBL" id="TDG67673.1"/>
    </source>
</evidence>
<protein>
    <submittedName>
        <fullName evidence="1">Uncharacterized protein</fullName>
    </submittedName>
</protein>
<proteinExistence type="predicted"/>
<reference evidence="1 2" key="1">
    <citation type="journal article" date="2019" name="Appl. Microbiol. Biotechnol.">
        <title>Uncovering carbohydrate metabolism through a genotype-phenotype association study of 56 lactic acid bacteria genomes.</title>
        <authorList>
            <person name="Buron-Moles G."/>
            <person name="Chailyan A."/>
            <person name="Dolejs I."/>
            <person name="Forster J."/>
            <person name="Miks M.H."/>
        </authorList>
    </citation>
    <scope>NUCLEOTIDE SEQUENCE [LARGE SCALE GENOMIC DNA]</scope>
    <source>
        <strain evidence="1 2">ATCC 700006</strain>
    </source>
</reference>
<keyword evidence="2" id="KW-1185">Reference proteome</keyword>